<name>A0A9K3CV36_9EUKA</name>
<feature type="non-terminal residue" evidence="3">
    <location>
        <position position="800"/>
    </location>
</feature>
<evidence type="ECO:0000313" key="4">
    <source>
        <dbReference type="Proteomes" id="UP000265618"/>
    </source>
</evidence>
<keyword evidence="4" id="KW-1185">Reference proteome</keyword>
<evidence type="ECO:0000256" key="1">
    <source>
        <dbReference type="SAM" id="MobiDB-lite"/>
    </source>
</evidence>
<keyword evidence="2" id="KW-0732">Signal</keyword>
<feature type="signal peptide" evidence="2">
    <location>
        <begin position="1"/>
        <end position="19"/>
    </location>
</feature>
<organism evidence="3 4">
    <name type="scientific">Kipferlia bialata</name>
    <dbReference type="NCBI Taxonomy" id="797122"/>
    <lineage>
        <taxon>Eukaryota</taxon>
        <taxon>Metamonada</taxon>
        <taxon>Carpediemonas-like organisms</taxon>
        <taxon>Kipferlia</taxon>
    </lineage>
</organism>
<evidence type="ECO:0000313" key="3">
    <source>
        <dbReference type="EMBL" id="GIQ83746.1"/>
    </source>
</evidence>
<dbReference type="AlphaFoldDB" id="A0A9K3CV36"/>
<accession>A0A9K3CV36</accession>
<reference evidence="3 4" key="1">
    <citation type="journal article" date="2018" name="PLoS ONE">
        <title>The draft genome of Kipferlia bialata reveals reductive genome evolution in fornicate parasites.</title>
        <authorList>
            <person name="Tanifuji G."/>
            <person name="Takabayashi S."/>
            <person name="Kume K."/>
            <person name="Takagi M."/>
            <person name="Nakayama T."/>
            <person name="Kamikawa R."/>
            <person name="Inagaki Y."/>
            <person name="Hashimoto T."/>
        </authorList>
    </citation>
    <scope>NUCLEOTIDE SEQUENCE [LARGE SCALE GENOMIC DNA]</scope>
    <source>
        <strain evidence="3">NY0173</strain>
    </source>
</reference>
<feature type="region of interest" description="Disordered" evidence="1">
    <location>
        <begin position="137"/>
        <end position="162"/>
    </location>
</feature>
<sequence>MSVAIFVALLALGTVLIGAAVFLWEKSVHGVPESAPKAVHAPSTPQVASVQPAAQDESVTEDILEEDVDDAAPPMECEASPEEDVCVAERDVVPDVVADTLVAAELVVEPTVASAPEESELETLAPETLVRKASEAPIEGVAEESSEEGEAEVESESTETQAETVAKMLQMLEEGREKVKALRAVPVQERQREPVPIVEEEQEEDAGVPPLDAETVAEEVTEAPAEPSLPEPVADVVDVVDVVEPTAEAAVAEAEEETAVPVVIPVPEPVPEAEVEPEVEEAPLSMEDTPWRIEERERREREAEADVPEAVTAVLEPELQTEPVLEDVPVETESLHEALPEYATEPEPEAEPIPLYQTEPETQSLPAMPQEEVPEPEPYPETDAISELLGSRYTPESLAAMLEGPKAEEAQEEVQEAEAEREAGAPLSMQDLTPVVRHRESLLPPEPAMSPEEVTRAMRSSSSRALDMEENTPALSHSGSRVVAGRVVMDSKRRYEGTVLHPRTEPVSEHDVKQGYDALSRFLTLVPSIQCYMGVIIFSLVDTIVSNTHLCREFPRLLRSLLGVPGLVEYIETTVETWVSEYTQRILAEEKFTTPTQREVYLRATPQVLVIAAQELYGTSLSPILEDALSTCKAAKPWIYFGSACVGVINSTFTPRTQIFQTPISIVSGSGVDGTLHPLALTSNLAAPPPIDIYMHLGGGCKGGVLGGEGEGECVTYVRMLRAICRMASWIDTTEEVSVRVQTASLQAYLTIPARTNPSWTWVSDTDTSVCRDRGVLDLTYVPLTPANLRVILPVLHHAP</sequence>
<evidence type="ECO:0000256" key="2">
    <source>
        <dbReference type="SAM" id="SignalP"/>
    </source>
</evidence>
<dbReference type="Proteomes" id="UP000265618">
    <property type="component" value="Unassembled WGS sequence"/>
</dbReference>
<gene>
    <name evidence="3" type="ORF">KIPB_005114</name>
</gene>
<comment type="caution">
    <text evidence="3">The sequence shown here is derived from an EMBL/GenBank/DDBJ whole genome shotgun (WGS) entry which is preliminary data.</text>
</comment>
<feature type="chain" id="PRO_5039891715" evidence="2">
    <location>
        <begin position="20"/>
        <end position="800"/>
    </location>
</feature>
<dbReference type="EMBL" id="BDIP01001162">
    <property type="protein sequence ID" value="GIQ83746.1"/>
    <property type="molecule type" value="Genomic_DNA"/>
</dbReference>
<feature type="region of interest" description="Disordered" evidence="1">
    <location>
        <begin position="34"/>
        <end position="55"/>
    </location>
</feature>
<protein>
    <submittedName>
        <fullName evidence="3">Uncharacterized protein</fullName>
    </submittedName>
</protein>
<proteinExistence type="predicted"/>
<feature type="region of interest" description="Disordered" evidence="1">
    <location>
        <begin position="363"/>
        <end position="382"/>
    </location>
</feature>
<feature type="compositionally biased region" description="Acidic residues" evidence="1">
    <location>
        <begin position="141"/>
        <end position="157"/>
    </location>
</feature>